<name>A0ACC3Z876_COLTU</name>
<accession>A0ACC3Z876</accession>
<sequence length="353" mass="37779">MKEAIIDNTLHVEIHDVPLPTPGPGQILIRTVVSGTNPKDWKMPKLWAPNNEPMNHGDDIAGYVELVGEGVTGFQKGDRVAAFHEMGMPHGSFAEYSVAWARSSFHLPGHVTFEEAATVPLAAMTAALGLYQNLQLPLPWKPAAEALPLIVYGGATAVGSFAIKLASLSNIHPIIAIAGNGIPYVETLLDKEKGDVVIDYRKGEEFILEQVQKASGGSPIAYALDAVSEEKTIRTIDKALAPGKGKITNFLPVFPEGVSAEIRNTMVGSIHSQRATSSGSVPTLGDREFGAVFFAFLGRGLEEGWFRGHPYEVLAGGLDAVETALKNLEAGKNSAKKYVLRVSETKGVKSVTK</sequence>
<dbReference type="Proteomes" id="UP000805649">
    <property type="component" value="Unassembled WGS sequence"/>
</dbReference>
<evidence type="ECO:0000313" key="1">
    <source>
        <dbReference type="EMBL" id="KAL0940299.1"/>
    </source>
</evidence>
<gene>
    <name evidence="1" type="ORF">CTRU02_203063</name>
</gene>
<proteinExistence type="predicted"/>
<comment type="caution">
    <text evidence="1">The sequence shown here is derived from an EMBL/GenBank/DDBJ whole genome shotgun (WGS) entry which is preliminary data.</text>
</comment>
<keyword evidence="2" id="KW-1185">Reference proteome</keyword>
<protein>
    <submittedName>
        <fullName evidence="1">Quinone oxidoreductase</fullName>
    </submittedName>
</protein>
<reference evidence="1 2" key="1">
    <citation type="journal article" date="2020" name="Phytopathology">
        <title>Genome Sequence Resources of Colletotrichum truncatum, C. plurivorum, C. musicola, and C. sojae: Four Species Pathogenic to Soybean (Glycine max).</title>
        <authorList>
            <person name="Rogerio F."/>
            <person name="Boufleur T.R."/>
            <person name="Ciampi-Guillardi M."/>
            <person name="Sukno S.A."/>
            <person name="Thon M.R."/>
            <person name="Massola Junior N.S."/>
            <person name="Baroncelli R."/>
        </authorList>
    </citation>
    <scope>NUCLEOTIDE SEQUENCE [LARGE SCALE GENOMIC DNA]</scope>
    <source>
        <strain evidence="1 2">CMES1059</strain>
    </source>
</reference>
<organism evidence="1 2">
    <name type="scientific">Colletotrichum truncatum</name>
    <name type="common">Anthracnose fungus</name>
    <name type="synonym">Colletotrichum capsici</name>
    <dbReference type="NCBI Taxonomy" id="5467"/>
    <lineage>
        <taxon>Eukaryota</taxon>
        <taxon>Fungi</taxon>
        <taxon>Dikarya</taxon>
        <taxon>Ascomycota</taxon>
        <taxon>Pezizomycotina</taxon>
        <taxon>Sordariomycetes</taxon>
        <taxon>Hypocreomycetidae</taxon>
        <taxon>Glomerellales</taxon>
        <taxon>Glomerellaceae</taxon>
        <taxon>Colletotrichum</taxon>
        <taxon>Colletotrichum truncatum species complex</taxon>
    </lineage>
</organism>
<evidence type="ECO:0000313" key="2">
    <source>
        <dbReference type="Proteomes" id="UP000805649"/>
    </source>
</evidence>
<dbReference type="EMBL" id="VUJX02000002">
    <property type="protein sequence ID" value="KAL0940299.1"/>
    <property type="molecule type" value="Genomic_DNA"/>
</dbReference>